<proteinExistence type="inferred from homology"/>
<dbReference type="InterPro" id="IPR027417">
    <property type="entry name" value="P-loop_NTPase"/>
</dbReference>
<dbReference type="GO" id="GO:0005524">
    <property type="term" value="F:ATP binding"/>
    <property type="evidence" value="ECO:0007669"/>
    <property type="project" value="UniProtKB-KW"/>
</dbReference>
<dbReference type="GO" id="GO:0006289">
    <property type="term" value="P:nucleotide-excision repair"/>
    <property type="evidence" value="ECO:0007669"/>
    <property type="project" value="InterPro"/>
</dbReference>
<evidence type="ECO:0000256" key="9">
    <source>
        <dbReference type="ARBA" id="ARBA00022833"/>
    </source>
</evidence>
<organism evidence="18 19">
    <name type="scientific">Candidatus Chisholmbacteria bacterium RIFCSPLOWO2_01_FULL_49_14</name>
    <dbReference type="NCBI Taxonomy" id="1797593"/>
    <lineage>
        <taxon>Bacteria</taxon>
        <taxon>Candidatus Chisholmiibacteriota</taxon>
    </lineage>
</organism>
<keyword evidence="3" id="KW-0479">Metal-binding</keyword>
<dbReference type="EMBL" id="MHCL01000011">
    <property type="protein sequence ID" value="OGY21446.1"/>
    <property type="molecule type" value="Genomic_DNA"/>
</dbReference>
<gene>
    <name evidence="18" type="ORF">A3A65_00300</name>
</gene>
<dbReference type="InterPro" id="IPR041552">
    <property type="entry name" value="UvrA_DNA-bd"/>
</dbReference>
<evidence type="ECO:0000256" key="7">
    <source>
        <dbReference type="ARBA" id="ARBA00022769"/>
    </source>
</evidence>
<dbReference type="InterPro" id="IPR017871">
    <property type="entry name" value="ABC_transporter-like_CS"/>
</dbReference>
<dbReference type="InterPro" id="IPR003439">
    <property type="entry name" value="ABC_transporter-like_ATP-bd"/>
</dbReference>
<dbReference type="GO" id="GO:0009380">
    <property type="term" value="C:excinuclease repair complex"/>
    <property type="evidence" value="ECO:0007669"/>
    <property type="project" value="InterPro"/>
</dbReference>
<evidence type="ECO:0000313" key="19">
    <source>
        <dbReference type="Proteomes" id="UP000176723"/>
    </source>
</evidence>
<evidence type="ECO:0000256" key="3">
    <source>
        <dbReference type="ARBA" id="ARBA00022723"/>
    </source>
</evidence>
<dbReference type="Gene3D" id="1.10.8.280">
    <property type="entry name" value="ABC transporter ATPase domain-like"/>
    <property type="match status" value="1"/>
</dbReference>
<dbReference type="SMART" id="SM00382">
    <property type="entry name" value="AAA"/>
    <property type="match status" value="1"/>
</dbReference>
<dbReference type="Gene3D" id="3.40.50.300">
    <property type="entry name" value="P-loop containing nucleotide triphosphate hydrolases"/>
    <property type="match status" value="3"/>
</dbReference>
<keyword evidence="9" id="KW-0862">Zinc</keyword>
<evidence type="ECO:0000256" key="15">
    <source>
        <dbReference type="ARBA" id="ARBA00039316"/>
    </source>
</evidence>
<evidence type="ECO:0000256" key="10">
    <source>
        <dbReference type="ARBA" id="ARBA00022840"/>
    </source>
</evidence>
<reference evidence="18 19" key="1">
    <citation type="journal article" date="2016" name="Nat. Commun.">
        <title>Thousands of microbial genomes shed light on interconnected biogeochemical processes in an aquifer system.</title>
        <authorList>
            <person name="Anantharaman K."/>
            <person name="Brown C.T."/>
            <person name="Hug L.A."/>
            <person name="Sharon I."/>
            <person name="Castelle C.J."/>
            <person name="Probst A.J."/>
            <person name="Thomas B.C."/>
            <person name="Singh A."/>
            <person name="Wilkins M.J."/>
            <person name="Karaoz U."/>
            <person name="Brodie E.L."/>
            <person name="Williams K.H."/>
            <person name="Hubbard S.S."/>
            <person name="Banfield J.F."/>
        </authorList>
    </citation>
    <scope>NUCLEOTIDE SEQUENCE [LARGE SCALE GENOMIC DNA]</scope>
</reference>
<evidence type="ECO:0000256" key="6">
    <source>
        <dbReference type="ARBA" id="ARBA00022763"/>
    </source>
</evidence>
<keyword evidence="11" id="KW-0267">Excision nuclease</keyword>
<keyword evidence="7" id="KW-0228">DNA excision</keyword>
<evidence type="ECO:0000313" key="18">
    <source>
        <dbReference type="EMBL" id="OGY21446.1"/>
    </source>
</evidence>
<dbReference type="GO" id="GO:0008270">
    <property type="term" value="F:zinc ion binding"/>
    <property type="evidence" value="ECO:0007669"/>
    <property type="project" value="UniProtKB-KW"/>
</dbReference>
<dbReference type="CDD" id="cd03271">
    <property type="entry name" value="ABC_UvrA_II"/>
    <property type="match status" value="1"/>
</dbReference>
<dbReference type="STRING" id="1797593.A3A65_00300"/>
<dbReference type="InterPro" id="IPR041102">
    <property type="entry name" value="UvrA_inter"/>
</dbReference>
<evidence type="ECO:0000256" key="4">
    <source>
        <dbReference type="ARBA" id="ARBA00022737"/>
    </source>
</evidence>
<evidence type="ECO:0000256" key="11">
    <source>
        <dbReference type="ARBA" id="ARBA00022881"/>
    </source>
</evidence>
<keyword evidence="8" id="KW-0863">Zinc-finger</keyword>
<evidence type="ECO:0000256" key="2">
    <source>
        <dbReference type="ARBA" id="ARBA00022490"/>
    </source>
</evidence>
<dbReference type="FunFam" id="3.40.50.300:FF:000028">
    <property type="entry name" value="UvrABC system protein A"/>
    <property type="match status" value="1"/>
</dbReference>
<keyword evidence="12" id="KW-0238">DNA-binding</keyword>
<sequence>MPNELIIKGAKQHNLKDVSVNIPKNKLVVFTGISGSGKSSMAFDTIYAEGQRRYVESLSSYARQFLGIMDKPDVESIEGLSPSISIDQKATGHNPRSTVGTITEIYDYLRLLFSRIGHPHCPKCGREIAKQSPQQITNALLDLIVEDAKQRQQVRVMILSPVVRDRKGEFGSLFDNLRSKGFQRVRIDKRVFGLDDDLLLIKTNKHSIDVVMDRIAFSKRQSSDKVSVANLKSRLSAVVEQTLDLSNGLLIAAKVKDKGFEFPQNPVRFEDHLFSEEFACPVDNVSLPEIEPRSFSFNSPHGACPECNGIGTLLKVDAELLVNQDLTLAQGAILPFSRMTGKDSWLLRKLKSIFEAYNESMDKPWKLLSSSLRDLLLFGDPARVFTVYGTNRYGHDTSFDSTFEGAVENLSRRYKETQSEIIRSEIEKYMRKEICPLCNGKRLRKEALSITIDGKNIIDVTRMQIHSAKAWAQALTAIISARELFIARPIIKELVNRLQFLDEVGLSYLTLEREASTLAGGEAQRIRLASQIGSGLSGVLYVLDEPSIGLHQRDNKKLLTTLKNLRDLGNTVIVVEHDRETMENSDLIIDFGPGAGKDGGKVIAVATPQAIKKNNRSLTGQYLSGKKRISMQTAGQRSVELGDLVLVGCREHNLKNITVAFPLGKLICVTGVSGSGKSTLVHDILYHALLRELSLVHRERPGAFDSIQGAGQVNRVSLIDQSPIGRTPRSNPATYTKAFDFIRKLFANTKEAAIRGYRPGRFSFNVRGGRCEACQGGGQVKIEMQFLPDVYVTCEVCNGSRYNDETLEVRYRGKRIDEVLNLSVRDASEIFSHVPGLNNRLKTLEDVGLGYIEIGQAAPTLSGGEAQRIKIAKELSVQSTGHTVYLLDEPTTGLHFADLEKLLQVMRRLVDAGNTAIIIEHNLDVIKNADWIIDLGPEGGDEGGKIVSQGTPLELTSDSASYTGQYLLSVLHGAQDSKSAR</sequence>
<evidence type="ECO:0000256" key="16">
    <source>
        <dbReference type="ARBA" id="ARBA00042156"/>
    </source>
</evidence>
<dbReference type="GO" id="GO:0016887">
    <property type="term" value="F:ATP hydrolysis activity"/>
    <property type="evidence" value="ECO:0007669"/>
    <property type="project" value="InterPro"/>
</dbReference>
<dbReference type="Gene3D" id="1.20.1580.10">
    <property type="entry name" value="ABC transporter ATPase like domain"/>
    <property type="match status" value="3"/>
</dbReference>
<protein>
    <recommendedName>
        <fullName evidence="15">UvrABC system protein A</fullName>
    </recommendedName>
    <alternativeName>
        <fullName evidence="16">Excinuclease ABC subunit A</fullName>
    </alternativeName>
</protein>
<evidence type="ECO:0000256" key="1">
    <source>
        <dbReference type="ARBA" id="ARBA00004496"/>
    </source>
</evidence>
<comment type="subcellular location">
    <subcellularLocation>
        <location evidence="1">Cytoplasm</location>
    </subcellularLocation>
</comment>
<feature type="domain" description="ABC transporter" evidence="17">
    <location>
        <begin position="348"/>
        <end position="618"/>
    </location>
</feature>
<dbReference type="Proteomes" id="UP000176723">
    <property type="component" value="Unassembled WGS sequence"/>
</dbReference>
<evidence type="ECO:0000256" key="5">
    <source>
        <dbReference type="ARBA" id="ARBA00022741"/>
    </source>
</evidence>
<dbReference type="PANTHER" id="PTHR43152">
    <property type="entry name" value="UVRABC SYSTEM PROTEIN A"/>
    <property type="match status" value="1"/>
</dbReference>
<dbReference type="GO" id="GO:0005737">
    <property type="term" value="C:cytoplasm"/>
    <property type="evidence" value="ECO:0007669"/>
    <property type="project" value="UniProtKB-SubCell"/>
</dbReference>
<dbReference type="GO" id="GO:0004518">
    <property type="term" value="F:nuclease activity"/>
    <property type="evidence" value="ECO:0007669"/>
    <property type="project" value="UniProtKB-KW"/>
</dbReference>
<dbReference type="Gene3D" id="3.30.190.20">
    <property type="match status" value="1"/>
</dbReference>
<feature type="domain" description="ABC transporter" evidence="17">
    <location>
        <begin position="639"/>
        <end position="968"/>
    </location>
</feature>
<comment type="caution">
    <text evidence="18">The sequence shown here is derived from an EMBL/GenBank/DDBJ whole genome shotgun (WGS) entry which is preliminary data.</text>
</comment>
<dbReference type="PROSITE" id="PS00211">
    <property type="entry name" value="ABC_TRANSPORTER_1"/>
    <property type="match status" value="2"/>
</dbReference>
<name>A0A1G1W190_9BACT</name>
<keyword evidence="13" id="KW-0234">DNA repair</keyword>
<comment type="similarity">
    <text evidence="14">Belongs to the ABC transporter superfamily. UvrA family.</text>
</comment>
<dbReference type="InterPro" id="IPR003593">
    <property type="entry name" value="AAA+_ATPase"/>
</dbReference>
<keyword evidence="6" id="KW-0227">DNA damage</keyword>
<dbReference type="NCBIfam" id="NF001503">
    <property type="entry name" value="PRK00349.1"/>
    <property type="match status" value="1"/>
</dbReference>
<dbReference type="AlphaFoldDB" id="A0A1G1W190"/>
<keyword evidence="2" id="KW-0963">Cytoplasm</keyword>
<keyword evidence="5" id="KW-0547">Nucleotide-binding</keyword>
<dbReference type="GO" id="GO:0003677">
    <property type="term" value="F:DNA binding"/>
    <property type="evidence" value="ECO:0007669"/>
    <property type="project" value="UniProtKB-KW"/>
</dbReference>
<evidence type="ECO:0000256" key="14">
    <source>
        <dbReference type="ARBA" id="ARBA00038000"/>
    </source>
</evidence>
<dbReference type="SUPFAM" id="SSF52540">
    <property type="entry name" value="P-loop containing nucleoside triphosphate hydrolases"/>
    <property type="match status" value="2"/>
</dbReference>
<evidence type="ECO:0000256" key="13">
    <source>
        <dbReference type="ARBA" id="ARBA00023204"/>
    </source>
</evidence>
<evidence type="ECO:0000256" key="12">
    <source>
        <dbReference type="ARBA" id="ARBA00023125"/>
    </source>
</evidence>
<keyword evidence="4" id="KW-0677">Repeat</keyword>
<dbReference type="Pfam" id="PF17755">
    <property type="entry name" value="UvrA_DNA-bind"/>
    <property type="match status" value="1"/>
</dbReference>
<dbReference type="NCBIfam" id="TIGR00630">
    <property type="entry name" value="uvra"/>
    <property type="match status" value="1"/>
</dbReference>
<dbReference type="PANTHER" id="PTHR43152:SF3">
    <property type="entry name" value="UVRABC SYSTEM PROTEIN A"/>
    <property type="match status" value="1"/>
</dbReference>
<keyword evidence="10" id="KW-0067">ATP-binding</keyword>
<dbReference type="PROSITE" id="PS50893">
    <property type="entry name" value="ABC_TRANSPORTER_2"/>
    <property type="match status" value="2"/>
</dbReference>
<accession>A0A1G1W190</accession>
<evidence type="ECO:0000259" key="17">
    <source>
        <dbReference type="PROSITE" id="PS50893"/>
    </source>
</evidence>
<dbReference type="Pfam" id="PF17760">
    <property type="entry name" value="UvrA_inter"/>
    <property type="match status" value="1"/>
</dbReference>
<dbReference type="InterPro" id="IPR004602">
    <property type="entry name" value="UvrA"/>
</dbReference>
<dbReference type="FunFam" id="1.20.1580.10:FF:000002">
    <property type="entry name" value="UvrABC system protein A"/>
    <property type="match status" value="1"/>
</dbReference>
<evidence type="ECO:0000256" key="8">
    <source>
        <dbReference type="ARBA" id="ARBA00022771"/>
    </source>
</evidence>